<evidence type="ECO:0000313" key="2">
    <source>
        <dbReference type="EMBL" id="RUP47259.1"/>
    </source>
</evidence>
<feature type="compositionally biased region" description="Basic and acidic residues" evidence="1">
    <location>
        <begin position="190"/>
        <end position="213"/>
    </location>
</feature>
<comment type="caution">
    <text evidence="2">The sequence shown here is derived from an EMBL/GenBank/DDBJ whole genome shotgun (WGS) entry which is preliminary data.</text>
</comment>
<keyword evidence="3" id="KW-1185">Reference proteome</keyword>
<name>A0A433D8S5_9FUNG</name>
<dbReference type="Proteomes" id="UP000268093">
    <property type="component" value="Unassembled WGS sequence"/>
</dbReference>
<evidence type="ECO:0000256" key="1">
    <source>
        <dbReference type="SAM" id="MobiDB-lite"/>
    </source>
</evidence>
<gene>
    <name evidence="2" type="ORF">BC936DRAFT_145931</name>
</gene>
<feature type="compositionally biased region" description="Polar residues" evidence="1">
    <location>
        <begin position="339"/>
        <end position="361"/>
    </location>
</feature>
<feature type="region of interest" description="Disordered" evidence="1">
    <location>
        <begin position="331"/>
        <end position="365"/>
    </location>
</feature>
<evidence type="ECO:0000313" key="3">
    <source>
        <dbReference type="Proteomes" id="UP000268093"/>
    </source>
</evidence>
<feature type="region of interest" description="Disordered" evidence="1">
    <location>
        <begin position="379"/>
        <end position="406"/>
    </location>
</feature>
<dbReference type="AlphaFoldDB" id="A0A433D8S5"/>
<protein>
    <submittedName>
        <fullName evidence="2">Uncharacterized protein</fullName>
    </submittedName>
</protein>
<feature type="region of interest" description="Disordered" evidence="1">
    <location>
        <begin position="190"/>
        <end position="251"/>
    </location>
</feature>
<dbReference type="EMBL" id="RBNI01004754">
    <property type="protein sequence ID" value="RUP47259.1"/>
    <property type="molecule type" value="Genomic_DNA"/>
</dbReference>
<feature type="compositionally biased region" description="Polar residues" evidence="1">
    <location>
        <begin position="379"/>
        <end position="402"/>
    </location>
</feature>
<proteinExistence type="predicted"/>
<accession>A0A433D8S5</accession>
<feature type="compositionally biased region" description="Polar residues" evidence="1">
    <location>
        <begin position="224"/>
        <end position="245"/>
    </location>
</feature>
<reference evidence="2 3" key="1">
    <citation type="journal article" date="2018" name="New Phytol.">
        <title>Phylogenomics of Endogonaceae and evolution of mycorrhizas within Mucoromycota.</title>
        <authorList>
            <person name="Chang Y."/>
            <person name="Desiro A."/>
            <person name="Na H."/>
            <person name="Sandor L."/>
            <person name="Lipzen A."/>
            <person name="Clum A."/>
            <person name="Barry K."/>
            <person name="Grigoriev I.V."/>
            <person name="Martin F.M."/>
            <person name="Stajich J.E."/>
            <person name="Smith M.E."/>
            <person name="Bonito G."/>
            <person name="Spatafora J.W."/>
        </authorList>
    </citation>
    <scope>NUCLEOTIDE SEQUENCE [LARGE SCALE GENOMIC DNA]</scope>
    <source>
        <strain evidence="2 3">GMNB39</strain>
    </source>
</reference>
<sequence>MNNNAANSDAPISPIKYYRHQYDDITIPDASTLPGNTNVNTFSHTVLPQGKSTRSSFLPNGRAGVKTHSTTSFHLSETTVNVTADALDPSDLVVALGGSWILASDGIDLPGVIRTGGVASQIPGVIRAGGLVSDWGLFMSSFRRLWRDASWILASVYGNDFPGAIRAAGAAAQPYVLAPDRDLFRSQAKEMPVEDHPDRAEGKGIECIFDRPRPPRKLSPSPSTEGVPSASTKGVNIPSASTEGASTDLPYLPQPSSAPLFDANGLPTLFIIEYLNTFVQKDPSSAPLFDMNDYPTIVSMFEYFNAPPWLQNEHDLKGRGMQQFNEVILQGGDPGLESASASTQPSNPVRSQEPHPTSDNPQGIADFDTKVLQNQKPTLPSSENVLLSQQPSHMAEQSSISNRLGPAQPEEITAEKKKKWLIQAHIILTGLIHISYGPNAIP</sequence>
<organism evidence="2 3">
    <name type="scientific">Jimgerdemannia flammicorona</name>
    <dbReference type="NCBI Taxonomy" id="994334"/>
    <lineage>
        <taxon>Eukaryota</taxon>
        <taxon>Fungi</taxon>
        <taxon>Fungi incertae sedis</taxon>
        <taxon>Mucoromycota</taxon>
        <taxon>Mucoromycotina</taxon>
        <taxon>Endogonomycetes</taxon>
        <taxon>Endogonales</taxon>
        <taxon>Endogonaceae</taxon>
        <taxon>Jimgerdemannia</taxon>
    </lineage>
</organism>